<gene>
    <name evidence="10" type="ORF">QM481_05905</name>
</gene>
<dbReference type="EC" id="5.6.2.4" evidence="7"/>
<dbReference type="InterPro" id="IPR001650">
    <property type="entry name" value="Helicase_C-like"/>
</dbReference>
<evidence type="ECO:0000256" key="3">
    <source>
        <dbReference type="ARBA" id="ARBA00022840"/>
    </source>
</evidence>
<reference evidence="10 11" key="1">
    <citation type="submission" date="2023-05" db="EMBL/GenBank/DDBJ databases">
        <title>Novel species of genus Flectobacillus isolated from stream in China.</title>
        <authorList>
            <person name="Lu H."/>
        </authorList>
    </citation>
    <scope>NUCLEOTIDE SEQUENCE [LARGE SCALE GENOMIC DNA]</scope>
    <source>
        <strain evidence="10 11">LFS242W</strain>
    </source>
</reference>
<keyword evidence="4" id="KW-0238">DNA-binding</keyword>
<proteinExistence type="inferred from homology"/>
<dbReference type="PANTHER" id="PTHR13710:SF105">
    <property type="entry name" value="ATP-DEPENDENT DNA HELICASE Q1"/>
    <property type="match status" value="1"/>
</dbReference>
<dbReference type="SMART" id="SM00487">
    <property type="entry name" value="DEXDc"/>
    <property type="match status" value="1"/>
</dbReference>
<evidence type="ECO:0000256" key="5">
    <source>
        <dbReference type="ARBA" id="ARBA00023235"/>
    </source>
</evidence>
<dbReference type="InterPro" id="IPR011545">
    <property type="entry name" value="DEAD/DEAH_box_helicase_dom"/>
</dbReference>
<feature type="domain" description="Helicase ATP-binding" evidence="8">
    <location>
        <begin position="401"/>
        <end position="575"/>
    </location>
</feature>
<comment type="caution">
    <text evidence="10">The sequence shown here is derived from an EMBL/GenBank/DDBJ whole genome shotgun (WGS) entry which is preliminary data.</text>
</comment>
<dbReference type="PANTHER" id="PTHR13710">
    <property type="entry name" value="DNA HELICASE RECQ FAMILY MEMBER"/>
    <property type="match status" value="1"/>
</dbReference>
<keyword evidence="10" id="KW-0347">Helicase</keyword>
<comment type="catalytic activity">
    <reaction evidence="6">
        <text>Couples ATP hydrolysis with the unwinding of duplex DNA by translocating in the 3'-5' direction.</text>
        <dbReference type="EC" id="5.6.2.4"/>
    </reaction>
</comment>
<dbReference type="PROSITE" id="PS51194">
    <property type="entry name" value="HELICASE_CTER"/>
    <property type="match status" value="1"/>
</dbReference>
<evidence type="ECO:0000313" key="10">
    <source>
        <dbReference type="EMBL" id="MDI9874052.1"/>
    </source>
</evidence>
<dbReference type="Pfam" id="PF00270">
    <property type="entry name" value="DEAD"/>
    <property type="match status" value="1"/>
</dbReference>
<name>A0ABT6YYU8_9BACT</name>
<dbReference type="RefSeq" id="WP_283381044.1">
    <property type="nucleotide sequence ID" value="NZ_JASHIE010000003.1"/>
</dbReference>
<keyword evidence="11" id="KW-1185">Reference proteome</keyword>
<dbReference type="SMART" id="SM00490">
    <property type="entry name" value="HELICc"/>
    <property type="match status" value="1"/>
</dbReference>
<sequence length="1193" mass="139942">MQKKYTANYAFTNPNFVIQNLVENPIKSEYLSVYFIVKNLLQRGFPTILSKYLQNEIGEIHKQGDFKEPFLFIDTETPIWHNTIKGDTANNYFPAKTFFEKLIPEHFGEYAFVQSLILPEVEINELVGEYNKDFINQQVDFFLPQVKLVIEIDGQHHKNNDVTRAKDNIRDTYLTSKGIKTVRITTTELKNSSFKSKIDEIIKHLAENEKKLLFYKKAYAKIKDNTISDYEYRTKFLPTAIIRFQLLVLDLLINDYISNNDTVWKFNILERDIKGFADLAIQDLFLWLENLCQLRKLDFQKPKIEIKTYSQESKVTFHKGFILIDFSLFKRYTDENELNSEKIYVRTDYFGAEKNYFRASTAEPLKYEIVSDNEQDKRALRFFLQNIFEKPDFRDGQFPIIVNALQRNDTIGLLPTGGGKSICYQLPCLLQPSINFVVCPIKSLMYDQQDNLNNSLVTNTNFISGDLTSAEKEKIQFDFSQGKYLFIWVSPERFQIKTFREYLSSVIANFSIAYAVIDEVHCLSEWGHDFRTSYLNLANTIEKYCPDTKFIGLTATASVNVLKDVKIEFKLKDENVKTLLDYSRKELHFEVINDEGQKWNVLKDKLDELNRTEDFLDFQDKAGLAFTPNVNGEFGCYTISNKINTIYKKKVMWYSGDTPSFSTKILVDNIVAGNAEKVKERVQKHLEDEGFEKHLIDKCLSEKLYEVKGTKNPKWFQVLMGQDLPVMNENDFKKYKKDVQKSFKKNDFPLMIATKAFGMGIDKQNINYTFHYGLPSSVEALYQEAGRAGRWDKNDKKNKDKKAKCFIFHSHETFDKQIVDEIFAPETSITRIAEINKEVGFTGKDIFRIIFLFLQGQRDIQEDFIIIKFLIDTYYQANTTKKIFWNNAKNDLRTYSQRVFNKTVYANENEIQKGIYRLSLFGIVKDWTTDFVTHYEVEFNQITDKDILDSLAKYIHKYEPLTDVKSNVQAVNKTTITDKSIWYLLQWTWDNIVYTRRQSIKTLSDWCSEFDSSEAFKARIDTYFKFTETTFIIQHIAENPKEFEKCFELFYKKGKILNKKEIETLKDSLSRFLESYRSNVGLNLISGFIRLFLNDYEDTDGKPRLENAISQFKDLFSAKEQDIIIEKMIDLGLYLSEDNKYELAKSITKFYPEKLEFLADKFNIMYLLGDVLTDKLKALKITNQRFYEQLAKI</sequence>
<dbReference type="InterPro" id="IPR007569">
    <property type="entry name" value="DUF559"/>
</dbReference>
<protein>
    <recommendedName>
        <fullName evidence="7">DNA 3'-5' helicase</fullName>
        <ecNumber evidence="7">5.6.2.4</ecNumber>
    </recommendedName>
</protein>
<dbReference type="Pfam" id="PF00271">
    <property type="entry name" value="Helicase_C"/>
    <property type="match status" value="1"/>
</dbReference>
<keyword evidence="2" id="KW-0547">Nucleotide-binding</keyword>
<keyword evidence="10" id="KW-0378">Hydrolase</keyword>
<dbReference type="Proteomes" id="UP001225761">
    <property type="component" value="Unassembled WGS sequence"/>
</dbReference>
<dbReference type="Gene3D" id="3.40.960.10">
    <property type="entry name" value="VSR Endonuclease"/>
    <property type="match status" value="1"/>
</dbReference>
<evidence type="ECO:0000259" key="8">
    <source>
        <dbReference type="PROSITE" id="PS51192"/>
    </source>
</evidence>
<dbReference type="Gene3D" id="3.40.50.300">
    <property type="entry name" value="P-loop containing nucleotide triphosphate hydrolases"/>
    <property type="match status" value="2"/>
</dbReference>
<evidence type="ECO:0000256" key="4">
    <source>
        <dbReference type="ARBA" id="ARBA00023125"/>
    </source>
</evidence>
<dbReference type="InterPro" id="IPR014001">
    <property type="entry name" value="Helicase_ATP-bd"/>
</dbReference>
<comment type="similarity">
    <text evidence="1">Belongs to the helicase family. RecQ subfamily.</text>
</comment>
<dbReference type="CDD" id="cd17920">
    <property type="entry name" value="DEXHc_RecQ"/>
    <property type="match status" value="1"/>
</dbReference>
<dbReference type="Pfam" id="PF04480">
    <property type="entry name" value="DUF559"/>
    <property type="match status" value="1"/>
</dbReference>
<dbReference type="SUPFAM" id="SSF52980">
    <property type="entry name" value="Restriction endonuclease-like"/>
    <property type="match status" value="1"/>
</dbReference>
<dbReference type="EMBL" id="JASHIE010000003">
    <property type="protein sequence ID" value="MDI9874052.1"/>
    <property type="molecule type" value="Genomic_DNA"/>
</dbReference>
<evidence type="ECO:0000256" key="2">
    <source>
        <dbReference type="ARBA" id="ARBA00022741"/>
    </source>
</evidence>
<evidence type="ECO:0000256" key="1">
    <source>
        <dbReference type="ARBA" id="ARBA00005446"/>
    </source>
</evidence>
<keyword evidence="3" id="KW-0067">ATP-binding</keyword>
<evidence type="ECO:0000313" key="11">
    <source>
        <dbReference type="Proteomes" id="UP001225761"/>
    </source>
</evidence>
<dbReference type="GO" id="GO:0004386">
    <property type="term" value="F:helicase activity"/>
    <property type="evidence" value="ECO:0007669"/>
    <property type="project" value="UniProtKB-KW"/>
</dbReference>
<keyword evidence="5" id="KW-0413">Isomerase</keyword>
<dbReference type="InterPro" id="IPR027417">
    <property type="entry name" value="P-loop_NTPase"/>
</dbReference>
<dbReference type="PROSITE" id="PS51192">
    <property type="entry name" value="HELICASE_ATP_BIND_1"/>
    <property type="match status" value="1"/>
</dbReference>
<dbReference type="InterPro" id="IPR011335">
    <property type="entry name" value="Restrct_endonuc-II-like"/>
</dbReference>
<evidence type="ECO:0000256" key="7">
    <source>
        <dbReference type="ARBA" id="ARBA00034808"/>
    </source>
</evidence>
<evidence type="ECO:0000256" key="6">
    <source>
        <dbReference type="ARBA" id="ARBA00034617"/>
    </source>
</evidence>
<organism evidence="10 11">
    <name type="scientific">Flectobacillus rivi</name>
    <dbReference type="NCBI Taxonomy" id="2984209"/>
    <lineage>
        <taxon>Bacteria</taxon>
        <taxon>Pseudomonadati</taxon>
        <taxon>Bacteroidota</taxon>
        <taxon>Cytophagia</taxon>
        <taxon>Cytophagales</taxon>
        <taxon>Flectobacillaceae</taxon>
        <taxon>Flectobacillus</taxon>
    </lineage>
</organism>
<accession>A0ABT6YYU8</accession>
<feature type="domain" description="Helicase C-terminal" evidence="9">
    <location>
        <begin position="677"/>
        <end position="843"/>
    </location>
</feature>
<dbReference type="SUPFAM" id="SSF52540">
    <property type="entry name" value="P-loop containing nucleoside triphosphate hydrolases"/>
    <property type="match status" value="1"/>
</dbReference>
<evidence type="ECO:0000259" key="9">
    <source>
        <dbReference type="PROSITE" id="PS51194"/>
    </source>
</evidence>